<name>A0A4Q8L744_9GAMM</name>
<dbReference type="Gene3D" id="3.30.1150.10">
    <property type="match status" value="1"/>
</dbReference>
<keyword evidence="3" id="KW-0813">Transport</keyword>
<evidence type="ECO:0000256" key="7">
    <source>
        <dbReference type="ARBA" id="ARBA00022927"/>
    </source>
</evidence>
<dbReference type="Proteomes" id="UP000292627">
    <property type="component" value="Unassembled WGS sequence"/>
</dbReference>
<dbReference type="NCBIfam" id="TIGR01352">
    <property type="entry name" value="tonB_Cterm"/>
    <property type="match status" value="1"/>
</dbReference>
<evidence type="ECO:0000313" key="13">
    <source>
        <dbReference type="EMBL" id="TAA23769.1"/>
    </source>
</evidence>
<accession>A0A4Q8L744</accession>
<comment type="caution">
    <text evidence="13">The sequence shown here is derived from an EMBL/GenBank/DDBJ whole genome shotgun (WGS) entry which is preliminary data.</text>
</comment>
<dbReference type="GO" id="GO:0031992">
    <property type="term" value="F:energy transducer activity"/>
    <property type="evidence" value="ECO:0007669"/>
    <property type="project" value="TreeGrafter"/>
</dbReference>
<comment type="subcellular location">
    <subcellularLocation>
        <location evidence="1">Cell inner membrane</location>
        <topology evidence="1">Single-pass membrane protein</topology>
        <orientation evidence="1">Periplasmic side</orientation>
    </subcellularLocation>
</comment>
<dbReference type="PANTHER" id="PTHR33446:SF2">
    <property type="entry name" value="PROTEIN TONB"/>
    <property type="match status" value="1"/>
</dbReference>
<dbReference type="InterPro" id="IPR037682">
    <property type="entry name" value="TonB_C"/>
</dbReference>
<dbReference type="EMBL" id="SHMC01000005">
    <property type="protein sequence ID" value="TAA23769.1"/>
    <property type="molecule type" value="Genomic_DNA"/>
</dbReference>
<keyword evidence="8 11" id="KW-1133">Transmembrane helix</keyword>
<evidence type="ECO:0000256" key="1">
    <source>
        <dbReference type="ARBA" id="ARBA00004383"/>
    </source>
</evidence>
<keyword evidence="9 11" id="KW-0472">Membrane</keyword>
<evidence type="ECO:0000256" key="3">
    <source>
        <dbReference type="ARBA" id="ARBA00022448"/>
    </source>
</evidence>
<evidence type="ECO:0000259" key="12">
    <source>
        <dbReference type="PROSITE" id="PS52015"/>
    </source>
</evidence>
<evidence type="ECO:0000313" key="14">
    <source>
        <dbReference type="Proteomes" id="UP000292627"/>
    </source>
</evidence>
<keyword evidence="7" id="KW-0653">Protein transport</keyword>
<dbReference type="GO" id="GO:0098797">
    <property type="term" value="C:plasma membrane protein complex"/>
    <property type="evidence" value="ECO:0007669"/>
    <property type="project" value="TreeGrafter"/>
</dbReference>
<dbReference type="OrthoDB" id="9792439at2"/>
<dbReference type="Pfam" id="PF03544">
    <property type="entry name" value="TonB_C"/>
    <property type="match status" value="1"/>
</dbReference>
<dbReference type="InterPro" id="IPR051045">
    <property type="entry name" value="TonB-dependent_transducer"/>
</dbReference>
<reference evidence="13 14" key="1">
    <citation type="submission" date="2019-02" db="EMBL/GenBank/DDBJ databases">
        <title>WGS of Pseudoxanthomonas species novum from clinical isolates.</title>
        <authorList>
            <person name="Bernier A.-M."/>
            <person name="Bernard K."/>
            <person name="Vachon A."/>
        </authorList>
    </citation>
    <scope>NUCLEOTIDE SEQUENCE [LARGE SCALE GENOMIC DNA]</scope>
    <source>
        <strain evidence="13 14">NML171200</strain>
    </source>
</reference>
<protein>
    <submittedName>
        <fullName evidence="13">Energy transducer TonB</fullName>
    </submittedName>
</protein>
<dbReference type="SUPFAM" id="SSF74653">
    <property type="entry name" value="TolA/TonB C-terminal domain"/>
    <property type="match status" value="1"/>
</dbReference>
<evidence type="ECO:0000256" key="2">
    <source>
        <dbReference type="ARBA" id="ARBA00006555"/>
    </source>
</evidence>
<dbReference type="GO" id="GO:0015031">
    <property type="term" value="P:protein transport"/>
    <property type="evidence" value="ECO:0007669"/>
    <property type="project" value="UniProtKB-KW"/>
</dbReference>
<feature type="compositionally biased region" description="Low complexity" evidence="10">
    <location>
        <begin position="115"/>
        <end position="127"/>
    </location>
</feature>
<keyword evidence="6 11" id="KW-0812">Transmembrane</keyword>
<dbReference type="AlphaFoldDB" id="A0A4Q8L744"/>
<dbReference type="InterPro" id="IPR006260">
    <property type="entry name" value="TonB/TolA_C"/>
</dbReference>
<evidence type="ECO:0000256" key="6">
    <source>
        <dbReference type="ARBA" id="ARBA00022692"/>
    </source>
</evidence>
<evidence type="ECO:0000256" key="8">
    <source>
        <dbReference type="ARBA" id="ARBA00022989"/>
    </source>
</evidence>
<evidence type="ECO:0000256" key="9">
    <source>
        <dbReference type="ARBA" id="ARBA00023136"/>
    </source>
</evidence>
<organism evidence="13 14">
    <name type="scientific">Pseudoxanthomonas winnipegensis</name>
    <dbReference type="NCBI Taxonomy" id="2480810"/>
    <lineage>
        <taxon>Bacteria</taxon>
        <taxon>Pseudomonadati</taxon>
        <taxon>Pseudomonadota</taxon>
        <taxon>Gammaproteobacteria</taxon>
        <taxon>Lysobacterales</taxon>
        <taxon>Lysobacteraceae</taxon>
        <taxon>Pseudoxanthomonas</taxon>
    </lineage>
</organism>
<dbReference type="GO" id="GO:0055085">
    <property type="term" value="P:transmembrane transport"/>
    <property type="evidence" value="ECO:0007669"/>
    <property type="project" value="InterPro"/>
</dbReference>
<comment type="similarity">
    <text evidence="2">Belongs to the TonB family.</text>
</comment>
<evidence type="ECO:0000256" key="5">
    <source>
        <dbReference type="ARBA" id="ARBA00022519"/>
    </source>
</evidence>
<keyword evidence="4" id="KW-1003">Cell membrane</keyword>
<evidence type="ECO:0000256" key="10">
    <source>
        <dbReference type="SAM" id="MobiDB-lite"/>
    </source>
</evidence>
<feature type="compositionally biased region" description="Low complexity" evidence="10">
    <location>
        <begin position="77"/>
        <end position="96"/>
    </location>
</feature>
<feature type="compositionally biased region" description="Low complexity" evidence="10">
    <location>
        <begin position="56"/>
        <end position="69"/>
    </location>
</feature>
<keyword evidence="5" id="KW-0997">Cell inner membrane</keyword>
<sequence>MSTSRDRAFTFRLPHKALWIALGAFVAGLLLFGIVWLSNRGDENFYSVQPADQSGTEAATAPLPEPAAANQGASGMQAPSADAQAQADAGTSGASAFPAPVVEETPAKSTDVVSAPATTAPAAAAPPQNRVTPLPIDGQSPPPTYPPAALRKGETGTVMVRIQVDAQGNPGGVALIQRSGSRDLDRAAMEAVRKWKFQPAIDDGQPVAGTVDIPVEFNLER</sequence>
<proteinExistence type="inferred from homology"/>
<evidence type="ECO:0000256" key="4">
    <source>
        <dbReference type="ARBA" id="ARBA00022475"/>
    </source>
</evidence>
<feature type="region of interest" description="Disordered" evidence="10">
    <location>
        <begin position="56"/>
        <end position="145"/>
    </location>
</feature>
<dbReference type="PROSITE" id="PS52015">
    <property type="entry name" value="TONB_CTD"/>
    <property type="match status" value="1"/>
</dbReference>
<feature type="domain" description="TonB C-terminal" evidence="12">
    <location>
        <begin position="130"/>
        <end position="221"/>
    </location>
</feature>
<feature type="transmembrane region" description="Helical" evidence="11">
    <location>
        <begin position="17"/>
        <end position="37"/>
    </location>
</feature>
<gene>
    <name evidence="13" type="ORF">EA660_14190</name>
</gene>
<dbReference type="PANTHER" id="PTHR33446">
    <property type="entry name" value="PROTEIN TONB-RELATED"/>
    <property type="match status" value="1"/>
</dbReference>
<evidence type="ECO:0000256" key="11">
    <source>
        <dbReference type="SAM" id="Phobius"/>
    </source>
</evidence>